<evidence type="ECO:0008006" key="4">
    <source>
        <dbReference type="Google" id="ProtNLM"/>
    </source>
</evidence>
<dbReference type="OrthoDB" id="5569385at2"/>
<comment type="caution">
    <text evidence="2">The sequence shown here is derived from an EMBL/GenBank/DDBJ whole genome shotgun (WGS) entry which is preliminary data.</text>
</comment>
<protein>
    <recommendedName>
        <fullName evidence="4">DUF2007 domain-containing protein</fullName>
    </recommendedName>
</protein>
<dbReference type="Proteomes" id="UP000317839">
    <property type="component" value="Unassembled WGS sequence"/>
</dbReference>
<reference evidence="2 3" key="1">
    <citation type="submission" date="2019-06" db="EMBL/GenBank/DDBJ databases">
        <title>Draft genome of Aliikangiella marina GYP-15.</title>
        <authorList>
            <person name="Wang G."/>
        </authorList>
    </citation>
    <scope>NUCLEOTIDE SEQUENCE [LARGE SCALE GENOMIC DNA]</scope>
    <source>
        <strain evidence="2 3">GYP-15</strain>
    </source>
</reference>
<sequence>MAKLLFKLNGVPDDEAEEVREVLEHSEIDFYETSAGMWGLSFAGIWLKDESQFETAKKIVDEYQEKRYSKAVEARRVAQENGETASWLESILKHPIKYTAVILFIGVVLYLTITPFFFGHF</sequence>
<gene>
    <name evidence="2" type="ORF">FLL45_09410</name>
</gene>
<proteinExistence type="predicted"/>
<keyword evidence="3" id="KW-1185">Reference proteome</keyword>
<keyword evidence="1" id="KW-0472">Membrane</keyword>
<dbReference type="EMBL" id="VIKR01000002">
    <property type="protein sequence ID" value="TQV75145.1"/>
    <property type="molecule type" value="Genomic_DNA"/>
</dbReference>
<name>A0A545TD57_9GAMM</name>
<dbReference type="AlphaFoldDB" id="A0A545TD57"/>
<evidence type="ECO:0000313" key="2">
    <source>
        <dbReference type="EMBL" id="TQV75145.1"/>
    </source>
</evidence>
<feature type="transmembrane region" description="Helical" evidence="1">
    <location>
        <begin position="98"/>
        <end position="118"/>
    </location>
</feature>
<dbReference type="Pfam" id="PF19661">
    <property type="entry name" value="DUF6164"/>
    <property type="match status" value="1"/>
</dbReference>
<keyword evidence="1" id="KW-1133">Transmembrane helix</keyword>
<dbReference type="RefSeq" id="WP_142941762.1">
    <property type="nucleotide sequence ID" value="NZ_VIKR01000002.1"/>
</dbReference>
<evidence type="ECO:0000313" key="3">
    <source>
        <dbReference type="Proteomes" id="UP000317839"/>
    </source>
</evidence>
<accession>A0A545TD57</accession>
<dbReference type="InterPro" id="IPR046162">
    <property type="entry name" value="DUF6164"/>
</dbReference>
<organism evidence="2 3">
    <name type="scientific">Aliikangiella marina</name>
    <dbReference type="NCBI Taxonomy" id="1712262"/>
    <lineage>
        <taxon>Bacteria</taxon>
        <taxon>Pseudomonadati</taxon>
        <taxon>Pseudomonadota</taxon>
        <taxon>Gammaproteobacteria</taxon>
        <taxon>Oceanospirillales</taxon>
        <taxon>Pleioneaceae</taxon>
        <taxon>Aliikangiella</taxon>
    </lineage>
</organism>
<keyword evidence="1" id="KW-0812">Transmembrane</keyword>
<evidence type="ECO:0000256" key="1">
    <source>
        <dbReference type="SAM" id="Phobius"/>
    </source>
</evidence>